<organism evidence="1 2">
    <name type="scientific">Podospora aff. communis PSN243</name>
    <dbReference type="NCBI Taxonomy" id="3040156"/>
    <lineage>
        <taxon>Eukaryota</taxon>
        <taxon>Fungi</taxon>
        <taxon>Dikarya</taxon>
        <taxon>Ascomycota</taxon>
        <taxon>Pezizomycotina</taxon>
        <taxon>Sordariomycetes</taxon>
        <taxon>Sordariomycetidae</taxon>
        <taxon>Sordariales</taxon>
        <taxon>Podosporaceae</taxon>
        <taxon>Podospora</taxon>
    </lineage>
</organism>
<accession>A0AAV9G6X9</accession>
<reference evidence="1" key="2">
    <citation type="submission" date="2023-05" db="EMBL/GenBank/DDBJ databases">
        <authorList>
            <consortium name="Lawrence Berkeley National Laboratory"/>
            <person name="Steindorff A."/>
            <person name="Hensen N."/>
            <person name="Bonometti L."/>
            <person name="Westerberg I."/>
            <person name="Brannstrom I.O."/>
            <person name="Guillou S."/>
            <person name="Cros-Aarteil S."/>
            <person name="Calhoun S."/>
            <person name="Haridas S."/>
            <person name="Kuo A."/>
            <person name="Mondo S."/>
            <person name="Pangilinan J."/>
            <person name="Riley R."/>
            <person name="Labutti K."/>
            <person name="Andreopoulos B."/>
            <person name="Lipzen A."/>
            <person name="Chen C."/>
            <person name="Yanf M."/>
            <person name="Daum C."/>
            <person name="Ng V."/>
            <person name="Clum A."/>
            <person name="Ohm R."/>
            <person name="Martin F."/>
            <person name="Silar P."/>
            <person name="Natvig D."/>
            <person name="Lalanne C."/>
            <person name="Gautier V."/>
            <person name="Ament-Velasquez S.L."/>
            <person name="Kruys A."/>
            <person name="Hutchinson M.I."/>
            <person name="Powell A.J."/>
            <person name="Barry K."/>
            <person name="Miller A.N."/>
            <person name="Grigoriev I.V."/>
            <person name="Debuchy R."/>
            <person name="Gladieux P."/>
            <person name="Thoren M.H."/>
            <person name="Johannesson H."/>
        </authorList>
    </citation>
    <scope>NUCLEOTIDE SEQUENCE</scope>
    <source>
        <strain evidence="1">PSN243</strain>
    </source>
</reference>
<dbReference type="Proteomes" id="UP001321760">
    <property type="component" value="Unassembled WGS sequence"/>
</dbReference>
<dbReference type="EMBL" id="MU865999">
    <property type="protein sequence ID" value="KAK4443137.1"/>
    <property type="molecule type" value="Genomic_DNA"/>
</dbReference>
<sequence length="142" mass="15709">MRTPIKSSGKPQQGAHPEPYRVAISLLPPSTPGDTNISADTAPWAAFIVFQGITEAHMRRGLFWTTHNFPLLQGTRVPTEEYELLLEPHIGTIPAAFKGKFAQCWPILEHANRPAAESSWQACVVVFAKEEKTLDAGFRWAG</sequence>
<proteinExistence type="predicted"/>
<comment type="caution">
    <text evidence="1">The sequence shown here is derived from an EMBL/GenBank/DDBJ whole genome shotgun (WGS) entry which is preliminary data.</text>
</comment>
<keyword evidence="2" id="KW-1185">Reference proteome</keyword>
<gene>
    <name evidence="1" type="ORF">QBC34DRAFT_386629</name>
</gene>
<evidence type="ECO:0000313" key="2">
    <source>
        <dbReference type="Proteomes" id="UP001321760"/>
    </source>
</evidence>
<evidence type="ECO:0000313" key="1">
    <source>
        <dbReference type="EMBL" id="KAK4443137.1"/>
    </source>
</evidence>
<protein>
    <submittedName>
        <fullName evidence="1">Uncharacterized protein</fullName>
    </submittedName>
</protein>
<name>A0AAV9G6X9_9PEZI</name>
<reference evidence="1" key="1">
    <citation type="journal article" date="2023" name="Mol. Phylogenet. Evol.">
        <title>Genome-scale phylogeny and comparative genomics of the fungal order Sordariales.</title>
        <authorList>
            <person name="Hensen N."/>
            <person name="Bonometti L."/>
            <person name="Westerberg I."/>
            <person name="Brannstrom I.O."/>
            <person name="Guillou S."/>
            <person name="Cros-Aarteil S."/>
            <person name="Calhoun S."/>
            <person name="Haridas S."/>
            <person name="Kuo A."/>
            <person name="Mondo S."/>
            <person name="Pangilinan J."/>
            <person name="Riley R."/>
            <person name="LaButti K."/>
            <person name="Andreopoulos B."/>
            <person name="Lipzen A."/>
            <person name="Chen C."/>
            <person name="Yan M."/>
            <person name="Daum C."/>
            <person name="Ng V."/>
            <person name="Clum A."/>
            <person name="Steindorff A."/>
            <person name="Ohm R.A."/>
            <person name="Martin F."/>
            <person name="Silar P."/>
            <person name="Natvig D.O."/>
            <person name="Lalanne C."/>
            <person name="Gautier V."/>
            <person name="Ament-Velasquez S.L."/>
            <person name="Kruys A."/>
            <person name="Hutchinson M.I."/>
            <person name="Powell A.J."/>
            <person name="Barry K."/>
            <person name="Miller A.N."/>
            <person name="Grigoriev I.V."/>
            <person name="Debuchy R."/>
            <person name="Gladieux P."/>
            <person name="Hiltunen Thoren M."/>
            <person name="Johannesson H."/>
        </authorList>
    </citation>
    <scope>NUCLEOTIDE SEQUENCE</scope>
    <source>
        <strain evidence="1">PSN243</strain>
    </source>
</reference>
<dbReference type="AlphaFoldDB" id="A0AAV9G6X9"/>